<dbReference type="AlphaFoldDB" id="A0A0C1QJR4"/>
<dbReference type="RefSeq" id="WP_039455526.1">
    <property type="nucleotide sequence ID" value="NZ_JSWE01000077.1"/>
</dbReference>
<feature type="compositionally biased region" description="Basic and acidic residues" evidence="1">
    <location>
        <begin position="39"/>
        <end position="55"/>
    </location>
</feature>
<feature type="compositionally biased region" description="Basic and acidic residues" evidence="1">
    <location>
        <begin position="1"/>
        <end position="26"/>
    </location>
</feature>
<evidence type="ECO:0000313" key="2">
    <source>
        <dbReference type="EMBL" id="KIE05749.1"/>
    </source>
</evidence>
<protein>
    <submittedName>
        <fullName evidence="2">Uncharacterized protein</fullName>
    </submittedName>
</protein>
<comment type="caution">
    <text evidence="2">The sequence shown here is derived from an EMBL/GenBank/DDBJ whole genome shotgun (WGS) entry which is preliminary data.</text>
</comment>
<keyword evidence="3" id="KW-1185">Reference proteome</keyword>
<feature type="region of interest" description="Disordered" evidence="1">
    <location>
        <begin position="1"/>
        <end position="56"/>
    </location>
</feature>
<dbReference type="EMBL" id="JSWE01000077">
    <property type="protein sequence ID" value="KIE05749.1"/>
    <property type="molecule type" value="Genomic_DNA"/>
</dbReference>
<proteinExistence type="predicted"/>
<sequence length="113" mass="12977">MKDAIDKLAKEDNKDIKEYLEEKKGQDNSPSGLDQQSTSERKFTAKLNSSDDKSFGNRVKQKISFVNQSNVIDKNSSPHASEITFEKEKKEESYQTKIIIERDEQKHNLGNNI</sequence>
<reference evidence="2 3" key="1">
    <citation type="submission" date="2014-11" db="EMBL/GenBank/DDBJ databases">
        <title>A Rickettsiales Symbiont of Amoebae With Ancient Features.</title>
        <authorList>
            <person name="Schulz F."/>
            <person name="Martijn J."/>
            <person name="Wascher F."/>
            <person name="Kostanjsek R."/>
            <person name="Ettema T.J."/>
            <person name="Horn M."/>
        </authorList>
    </citation>
    <scope>NUCLEOTIDE SEQUENCE [LARGE SCALE GENOMIC DNA]</scope>
    <source>
        <strain evidence="2 3">UWC36</strain>
    </source>
</reference>
<gene>
    <name evidence="2" type="ORF">NF27_DA00130</name>
</gene>
<evidence type="ECO:0000256" key="1">
    <source>
        <dbReference type="SAM" id="MobiDB-lite"/>
    </source>
</evidence>
<evidence type="ECO:0000313" key="3">
    <source>
        <dbReference type="Proteomes" id="UP000031258"/>
    </source>
</evidence>
<organism evidence="2 3">
    <name type="scientific">Candidatus Jidaibacter acanthamoebae</name>
    <dbReference type="NCBI Taxonomy" id="86105"/>
    <lineage>
        <taxon>Bacteria</taxon>
        <taxon>Pseudomonadati</taxon>
        <taxon>Pseudomonadota</taxon>
        <taxon>Alphaproteobacteria</taxon>
        <taxon>Rickettsiales</taxon>
        <taxon>Candidatus Midichloriaceae</taxon>
        <taxon>Candidatus Jidaibacter</taxon>
    </lineage>
</organism>
<name>A0A0C1QJR4_9RICK</name>
<feature type="compositionally biased region" description="Polar residues" evidence="1">
    <location>
        <begin position="27"/>
        <end position="38"/>
    </location>
</feature>
<dbReference type="Proteomes" id="UP000031258">
    <property type="component" value="Unassembled WGS sequence"/>
</dbReference>
<accession>A0A0C1QJR4</accession>